<reference evidence="1" key="1">
    <citation type="submission" date="2020-05" db="EMBL/GenBank/DDBJ databases">
        <authorList>
            <person name="Chiriac C."/>
            <person name="Salcher M."/>
            <person name="Ghai R."/>
            <person name="Kavagutti S V."/>
        </authorList>
    </citation>
    <scope>NUCLEOTIDE SEQUENCE</scope>
</reference>
<name>A0A6J7KPW1_9ZZZZ</name>
<evidence type="ECO:0000313" key="1">
    <source>
        <dbReference type="EMBL" id="CAB4956352.1"/>
    </source>
</evidence>
<gene>
    <name evidence="1" type="ORF">UFOPK3564_03775</name>
</gene>
<sequence>MTTRPDARTRSRSAAAPSCDDCFFRRHMLCALDRQEPCATFRPDREQGLHPPRQMAIAFRPERAGSAPFAFPTAAEQARRYAA</sequence>
<dbReference type="AlphaFoldDB" id="A0A6J7KPW1"/>
<dbReference type="EMBL" id="CAFBMK010000407">
    <property type="protein sequence ID" value="CAB4956352.1"/>
    <property type="molecule type" value="Genomic_DNA"/>
</dbReference>
<organism evidence="1">
    <name type="scientific">freshwater metagenome</name>
    <dbReference type="NCBI Taxonomy" id="449393"/>
    <lineage>
        <taxon>unclassified sequences</taxon>
        <taxon>metagenomes</taxon>
        <taxon>ecological metagenomes</taxon>
    </lineage>
</organism>
<proteinExistence type="predicted"/>
<protein>
    <submittedName>
        <fullName evidence="1">Unannotated protein</fullName>
    </submittedName>
</protein>
<accession>A0A6J7KPW1</accession>